<keyword evidence="3" id="KW-1185">Reference proteome</keyword>
<dbReference type="Proteomes" id="UP001056374">
    <property type="component" value="Chromosome"/>
</dbReference>
<evidence type="ECO:0000259" key="1">
    <source>
        <dbReference type="Pfam" id="PF13577"/>
    </source>
</evidence>
<dbReference type="SUPFAM" id="SSF54427">
    <property type="entry name" value="NTF2-like"/>
    <property type="match status" value="1"/>
</dbReference>
<dbReference type="Gene3D" id="3.10.450.50">
    <property type="match status" value="1"/>
</dbReference>
<reference evidence="2" key="1">
    <citation type="submission" date="2022-06" db="EMBL/GenBank/DDBJ databases">
        <title>Complete genome sequence of soil microorganisms Streptomyces sp. Qhu-M197 isolated from Alpine meadows habitats on the Tibetan Plateau.</title>
        <authorList>
            <person name="Zhang B."/>
            <person name="Xiang X."/>
            <person name="Fan J."/>
        </authorList>
    </citation>
    <scope>NUCLEOTIDE SEQUENCE</scope>
    <source>
        <strain evidence="2">Qhu-M197</strain>
    </source>
</reference>
<name>A0ABY4Z5X3_9ACTN</name>
<protein>
    <submittedName>
        <fullName evidence="2">Nuclear transport factor 2 family protein</fullName>
    </submittedName>
</protein>
<evidence type="ECO:0000313" key="2">
    <source>
        <dbReference type="EMBL" id="USQ84463.1"/>
    </source>
</evidence>
<organism evidence="2 3">
    <name type="scientific">Streptomyces phaeoluteigriseus</name>
    <dbReference type="NCBI Taxonomy" id="114686"/>
    <lineage>
        <taxon>Bacteria</taxon>
        <taxon>Bacillati</taxon>
        <taxon>Actinomycetota</taxon>
        <taxon>Actinomycetes</taxon>
        <taxon>Kitasatosporales</taxon>
        <taxon>Streptomycetaceae</taxon>
        <taxon>Streptomyces</taxon>
        <taxon>Streptomyces aurantiacus group</taxon>
    </lineage>
</organism>
<feature type="domain" description="SnoaL-like" evidence="1">
    <location>
        <begin position="5"/>
        <end position="136"/>
    </location>
</feature>
<accession>A0ABY4Z5X3</accession>
<dbReference type="InterPro" id="IPR032710">
    <property type="entry name" value="NTF2-like_dom_sf"/>
</dbReference>
<dbReference type="InterPro" id="IPR037401">
    <property type="entry name" value="SnoaL-like"/>
</dbReference>
<sequence length="155" mass="17171">MTTQLDDSAITVLIGRFFRTLNERRFEGDWAKEYFTDDVKAESPHGTAVGADAVRQSQQAVEDWAVVQYMNTDILIEGDEADADTATASWNSLMTHVHHQSTLGQLGEGLDPLFTVGGVWDVDLRRTADGWRFSRTSVRPIWMSGTAPQLPAAAE</sequence>
<proteinExistence type="predicted"/>
<evidence type="ECO:0000313" key="3">
    <source>
        <dbReference type="Proteomes" id="UP001056374"/>
    </source>
</evidence>
<dbReference type="RefSeq" id="WP_252548663.1">
    <property type="nucleotide sequence ID" value="NZ_CP099468.1"/>
</dbReference>
<dbReference type="Pfam" id="PF13577">
    <property type="entry name" value="SnoaL_4"/>
    <property type="match status" value="1"/>
</dbReference>
<gene>
    <name evidence="2" type="ORF">NFX46_12090</name>
</gene>
<dbReference type="EMBL" id="CP099468">
    <property type="protein sequence ID" value="USQ84463.1"/>
    <property type="molecule type" value="Genomic_DNA"/>
</dbReference>